<evidence type="ECO:0000259" key="6">
    <source>
        <dbReference type="Pfam" id="PF00152"/>
    </source>
</evidence>
<dbReference type="PANTHER" id="PTHR22594:SF5">
    <property type="entry name" value="ASPARTATE--TRNA LIGASE, MITOCHONDRIAL"/>
    <property type="match status" value="1"/>
</dbReference>
<dbReference type="GO" id="GO:0004815">
    <property type="term" value="F:aspartate-tRNA ligase activity"/>
    <property type="evidence" value="ECO:0007669"/>
    <property type="project" value="UniProtKB-EC"/>
</dbReference>
<keyword evidence="1 7" id="KW-0436">Ligase</keyword>
<evidence type="ECO:0000256" key="2">
    <source>
        <dbReference type="ARBA" id="ARBA00022741"/>
    </source>
</evidence>
<organism evidence="7 8">
    <name type="scientific">Lentilactobacillus parabuchneri</name>
    <dbReference type="NCBI Taxonomy" id="152331"/>
    <lineage>
        <taxon>Bacteria</taxon>
        <taxon>Bacillati</taxon>
        <taxon>Bacillota</taxon>
        <taxon>Bacilli</taxon>
        <taxon>Lactobacillales</taxon>
        <taxon>Lactobacillaceae</taxon>
        <taxon>Lentilactobacillus</taxon>
    </lineage>
</organism>
<evidence type="ECO:0000313" key="8">
    <source>
        <dbReference type="Proteomes" id="UP000491237"/>
    </source>
</evidence>
<keyword evidence="3" id="KW-0067">ATP-binding</keyword>
<dbReference type="EC" id="6.1.1.12" evidence="7"/>
<dbReference type="Pfam" id="PF00152">
    <property type="entry name" value="tRNA-synt_2"/>
    <property type="match status" value="1"/>
</dbReference>
<evidence type="ECO:0000256" key="4">
    <source>
        <dbReference type="ARBA" id="ARBA00022917"/>
    </source>
</evidence>
<dbReference type="InterPro" id="IPR004364">
    <property type="entry name" value="Aa-tRNA-synt_II"/>
</dbReference>
<dbReference type="GO" id="GO:0005524">
    <property type="term" value="F:ATP binding"/>
    <property type="evidence" value="ECO:0007669"/>
    <property type="project" value="UniProtKB-KW"/>
</dbReference>
<dbReference type="Proteomes" id="UP000491237">
    <property type="component" value="Unassembled WGS sequence"/>
</dbReference>
<dbReference type="PANTHER" id="PTHR22594">
    <property type="entry name" value="ASPARTYL/LYSYL-TRNA SYNTHETASE"/>
    <property type="match status" value="1"/>
</dbReference>
<dbReference type="SUPFAM" id="SSF55681">
    <property type="entry name" value="Class II aaRS and biotin synthetases"/>
    <property type="match status" value="1"/>
</dbReference>
<protein>
    <submittedName>
        <fullName evidence="7">Aspartate--tRNA ligase</fullName>
        <ecNumber evidence="7">6.1.1.12</ecNumber>
    </submittedName>
</protein>
<dbReference type="InterPro" id="IPR045864">
    <property type="entry name" value="aa-tRNA-synth_II/BPL/LPL"/>
</dbReference>
<proteinExistence type="predicted"/>
<evidence type="ECO:0000256" key="3">
    <source>
        <dbReference type="ARBA" id="ARBA00022840"/>
    </source>
</evidence>
<reference evidence="7 8" key="1">
    <citation type="submission" date="2019-11" db="EMBL/GenBank/DDBJ databases">
        <title>Draft Genome Sequence of Plant Growth-Promoting Rhizosphere-Associated Bacteria.</title>
        <authorList>
            <person name="Vasilyev I.Y."/>
            <person name="Radchenko V."/>
            <person name="Ilnitskaya E.V."/>
        </authorList>
    </citation>
    <scope>NUCLEOTIDE SEQUENCE [LARGE SCALE GENOMIC DNA]</scope>
    <source>
        <strain evidence="7 8">VRA_07sq_f</strain>
    </source>
</reference>
<dbReference type="GO" id="GO:0140096">
    <property type="term" value="F:catalytic activity, acting on a protein"/>
    <property type="evidence" value="ECO:0007669"/>
    <property type="project" value="UniProtKB-ARBA"/>
</dbReference>
<keyword evidence="5" id="KW-0030">Aminoacyl-tRNA synthetase</keyword>
<dbReference type="AlphaFoldDB" id="A0A844ELT3"/>
<keyword evidence="4" id="KW-0648">Protein biosynthesis</keyword>
<evidence type="ECO:0000256" key="5">
    <source>
        <dbReference type="ARBA" id="ARBA00023146"/>
    </source>
</evidence>
<gene>
    <name evidence="7" type="primary">aspS</name>
    <name evidence="7" type="ORF">GKC44_14770</name>
</gene>
<dbReference type="GO" id="GO:0016740">
    <property type="term" value="F:transferase activity"/>
    <property type="evidence" value="ECO:0007669"/>
    <property type="project" value="UniProtKB-ARBA"/>
</dbReference>
<dbReference type="GO" id="GO:0006422">
    <property type="term" value="P:aspartyl-tRNA aminoacylation"/>
    <property type="evidence" value="ECO:0007669"/>
    <property type="project" value="TreeGrafter"/>
</dbReference>
<evidence type="ECO:0000256" key="1">
    <source>
        <dbReference type="ARBA" id="ARBA00022598"/>
    </source>
</evidence>
<feature type="non-terminal residue" evidence="7">
    <location>
        <position position="140"/>
    </location>
</feature>
<evidence type="ECO:0000313" key="7">
    <source>
        <dbReference type="EMBL" id="MSE22466.1"/>
    </source>
</evidence>
<feature type="domain" description="Aminoacyl-tRNA synthetase class II (D/K/N)" evidence="6">
    <location>
        <begin position="48"/>
        <end position="140"/>
    </location>
</feature>
<accession>A0A844ELT3</accession>
<feature type="non-terminal residue" evidence="7">
    <location>
        <position position="1"/>
    </location>
</feature>
<dbReference type="EMBL" id="WKKY01001137">
    <property type="protein sequence ID" value="MSE22466.1"/>
    <property type="molecule type" value="Genomic_DNA"/>
</dbReference>
<name>A0A844ELT3_9LACO</name>
<keyword evidence="2" id="KW-0547">Nucleotide-binding</keyword>
<dbReference type="Gene3D" id="3.30.930.10">
    <property type="entry name" value="Bira Bifunctional Protein, Domain 2"/>
    <property type="match status" value="1"/>
</dbReference>
<comment type="caution">
    <text evidence="7">The sequence shown here is derived from an EMBL/GenBank/DDBJ whole genome shotgun (WGS) entry which is preliminary data.</text>
</comment>
<sequence length="140" mass="16063">GKVVARADKEINPKMKTGKIEVDISEAKILATAKTPPFYIQDGINVSEDLKLKYRYLDLRRPEMQKNILLRNRIIQSIHSYFDQNGFIDIETPTLTKSTPEGARDYLVPSRVYPGSFYALPQSPQQFKQLLMGAGFDKYY</sequence>